<organism evidence="2 3">
    <name type="scientific">Oculimacula yallundae</name>
    <dbReference type="NCBI Taxonomy" id="86028"/>
    <lineage>
        <taxon>Eukaryota</taxon>
        <taxon>Fungi</taxon>
        <taxon>Dikarya</taxon>
        <taxon>Ascomycota</taxon>
        <taxon>Pezizomycotina</taxon>
        <taxon>Leotiomycetes</taxon>
        <taxon>Helotiales</taxon>
        <taxon>Ploettnerulaceae</taxon>
        <taxon>Oculimacula</taxon>
    </lineage>
</organism>
<reference evidence="2 3" key="1">
    <citation type="journal article" date="2024" name="Commun. Biol.">
        <title>Comparative genomic analysis of thermophilic fungi reveals convergent evolutionary adaptations and gene losses.</title>
        <authorList>
            <person name="Steindorff A.S."/>
            <person name="Aguilar-Pontes M.V."/>
            <person name="Robinson A.J."/>
            <person name="Andreopoulos B."/>
            <person name="LaButti K."/>
            <person name="Kuo A."/>
            <person name="Mondo S."/>
            <person name="Riley R."/>
            <person name="Otillar R."/>
            <person name="Haridas S."/>
            <person name="Lipzen A."/>
            <person name="Grimwood J."/>
            <person name="Schmutz J."/>
            <person name="Clum A."/>
            <person name="Reid I.D."/>
            <person name="Moisan M.C."/>
            <person name="Butler G."/>
            <person name="Nguyen T.T.M."/>
            <person name="Dewar K."/>
            <person name="Conant G."/>
            <person name="Drula E."/>
            <person name="Henrissat B."/>
            <person name="Hansel C."/>
            <person name="Singer S."/>
            <person name="Hutchinson M.I."/>
            <person name="de Vries R.P."/>
            <person name="Natvig D.O."/>
            <person name="Powell A.J."/>
            <person name="Tsang A."/>
            <person name="Grigoriev I.V."/>
        </authorList>
    </citation>
    <scope>NUCLEOTIDE SEQUENCE [LARGE SCALE GENOMIC DNA]</scope>
    <source>
        <strain evidence="2 3">CBS 494.80</strain>
    </source>
</reference>
<proteinExistence type="predicted"/>
<accession>A0ABR4CT63</accession>
<dbReference type="PANTHER" id="PTHR35910">
    <property type="entry name" value="2EXR DOMAIN-CONTAINING PROTEIN"/>
    <property type="match status" value="1"/>
</dbReference>
<evidence type="ECO:0000313" key="3">
    <source>
        <dbReference type="Proteomes" id="UP001595075"/>
    </source>
</evidence>
<protein>
    <recommendedName>
        <fullName evidence="1">2EXR domain-containing protein</fullName>
    </recommendedName>
</protein>
<evidence type="ECO:0000259" key="1">
    <source>
        <dbReference type="Pfam" id="PF20150"/>
    </source>
</evidence>
<dbReference type="Proteomes" id="UP001595075">
    <property type="component" value="Unassembled WGS sequence"/>
</dbReference>
<feature type="domain" description="2EXR" evidence="1">
    <location>
        <begin position="47"/>
        <end position="134"/>
    </location>
</feature>
<gene>
    <name evidence="2" type="ORF">VTL71DRAFT_10306</name>
</gene>
<dbReference type="PANTHER" id="PTHR35910:SF1">
    <property type="entry name" value="2EXR DOMAIN-CONTAINING PROTEIN"/>
    <property type="match status" value="1"/>
</dbReference>
<evidence type="ECO:0000313" key="2">
    <source>
        <dbReference type="EMBL" id="KAL2072982.1"/>
    </source>
</evidence>
<dbReference type="Pfam" id="PF20150">
    <property type="entry name" value="2EXR"/>
    <property type="match status" value="1"/>
</dbReference>
<dbReference type="EMBL" id="JAZHXI010000003">
    <property type="protein sequence ID" value="KAL2072982.1"/>
    <property type="molecule type" value="Genomic_DNA"/>
</dbReference>
<sequence length="253" mass="28479">MSSNVLNDHAIVARTANLSLTVTPTETQETSITIKCGQPLLVSSSGFPKLPLELRLIIWKLSLPPGRTIYFNEVGVPKTNDLPASTTLKADWILPTPLLHVNQESREFALQVYELYAGPWSGNPIYINFSKDTLCFGGLDQLYLAFGYEYISLLEHCMQEKSAHFIEKIYHIRFRSPFFALPWILRAMPALRTVAITIDLTQLDIWIGIGGYFGDFLSSREDLKARARVVERLTGVNEGLWTGPKDKLPILLP</sequence>
<dbReference type="InterPro" id="IPR045518">
    <property type="entry name" value="2EXR"/>
</dbReference>
<name>A0ABR4CT63_9HELO</name>
<keyword evidence="3" id="KW-1185">Reference proteome</keyword>
<comment type="caution">
    <text evidence="2">The sequence shown here is derived from an EMBL/GenBank/DDBJ whole genome shotgun (WGS) entry which is preliminary data.</text>
</comment>